<name>A0A1V1NTU9_9BACT</name>
<protein>
    <submittedName>
        <fullName evidence="2">Uncharacterized protein</fullName>
    </submittedName>
</protein>
<dbReference type="Proteomes" id="UP000189670">
    <property type="component" value="Unassembled WGS sequence"/>
</dbReference>
<gene>
    <name evidence="2" type="ORF">OMM_05843</name>
</gene>
<evidence type="ECO:0000256" key="1">
    <source>
        <dbReference type="SAM" id="MobiDB-lite"/>
    </source>
</evidence>
<evidence type="ECO:0000313" key="3">
    <source>
        <dbReference type="Proteomes" id="UP000189670"/>
    </source>
</evidence>
<organism evidence="2 3">
    <name type="scientific">Candidatus Magnetoglobus multicellularis str. Araruama</name>
    <dbReference type="NCBI Taxonomy" id="890399"/>
    <lineage>
        <taxon>Bacteria</taxon>
        <taxon>Pseudomonadati</taxon>
        <taxon>Thermodesulfobacteriota</taxon>
        <taxon>Desulfobacteria</taxon>
        <taxon>Desulfobacterales</taxon>
        <taxon>Desulfobacteraceae</taxon>
        <taxon>Candidatus Magnetoglobus</taxon>
    </lineage>
</organism>
<reference evidence="3" key="1">
    <citation type="submission" date="2012-11" db="EMBL/GenBank/DDBJ databases">
        <authorList>
            <person name="Lucero-Rivera Y.E."/>
            <person name="Tovar-Ramirez D."/>
        </authorList>
    </citation>
    <scope>NUCLEOTIDE SEQUENCE [LARGE SCALE GENOMIC DNA]</scope>
    <source>
        <strain evidence="3">Araruama</strain>
    </source>
</reference>
<feature type="compositionally biased region" description="Gly residues" evidence="1">
    <location>
        <begin position="288"/>
        <end position="313"/>
    </location>
</feature>
<accession>A0A1V1NTU9</accession>
<dbReference type="EMBL" id="ATBP01002318">
    <property type="protein sequence ID" value="ETR65991.1"/>
    <property type="molecule type" value="Genomic_DNA"/>
</dbReference>
<sequence>MGEDKGASYNEALDFIESSDLDSVRERLRNYRGNRTPAFEALNTTIQNFGEGHPDPDYLWEEYVKPNLRKVEKVEDFKPTRVAKPAVDKKELPAQNDFSINALTNNHKKSRIVSDEINKSKFKTFLTQYTPEEIINNSKAIILNNSHKKAGAVVTKENDITSVFNNSGVKDEGKIALIKAIEAGGETLDHIDGKLSKIYEEMGFEETRRMKWNDEYAPENWNYEKDGRPDIIFRKLNQEKYEQFKNGHPEFSVRSQDKNWGDATGGTIRRAGGLHDAGDRRGLTTSPGRGGIEGASGQSKGNGIGINEGTDIG</sequence>
<evidence type="ECO:0000313" key="2">
    <source>
        <dbReference type="EMBL" id="ETR65991.1"/>
    </source>
</evidence>
<comment type="caution">
    <text evidence="2">The sequence shown here is derived from an EMBL/GenBank/DDBJ whole genome shotgun (WGS) entry which is preliminary data.</text>
</comment>
<dbReference type="AlphaFoldDB" id="A0A1V1NTU9"/>
<feature type="region of interest" description="Disordered" evidence="1">
    <location>
        <begin position="268"/>
        <end position="313"/>
    </location>
</feature>
<proteinExistence type="predicted"/>